<reference evidence="2" key="1">
    <citation type="submission" date="2020-07" db="EMBL/GenBank/DDBJ databases">
        <title>Genomic analysis of a strain of Sedimentibacter Hydroxybenzoicus DSM7310.</title>
        <authorList>
            <person name="Ma S."/>
        </authorList>
    </citation>
    <scope>NUCLEOTIDE SEQUENCE</scope>
    <source>
        <strain evidence="2">DSM 7310</strain>
    </source>
</reference>
<evidence type="ECO:0000313" key="3">
    <source>
        <dbReference type="Proteomes" id="UP000611629"/>
    </source>
</evidence>
<dbReference type="AlphaFoldDB" id="A0A974BK01"/>
<dbReference type="SUPFAM" id="SSF158560">
    <property type="entry name" value="BH3980-like"/>
    <property type="match status" value="1"/>
</dbReference>
<comment type="caution">
    <text evidence="2">The sequence shown here is derived from an EMBL/GenBank/DDBJ whole genome shotgun (WGS) entry which is preliminary data.</text>
</comment>
<dbReference type="RefSeq" id="WP_179237852.1">
    <property type="nucleotide sequence ID" value="NZ_JACBNQ010000007.1"/>
</dbReference>
<accession>A0A974BK01</accession>
<feature type="transmembrane region" description="Helical" evidence="1">
    <location>
        <begin position="163"/>
        <end position="181"/>
    </location>
</feature>
<keyword evidence="1" id="KW-0472">Membrane</keyword>
<feature type="transmembrane region" description="Helical" evidence="1">
    <location>
        <begin position="130"/>
        <end position="151"/>
    </location>
</feature>
<feature type="transmembrane region" description="Helical" evidence="1">
    <location>
        <begin position="93"/>
        <end position="118"/>
    </location>
</feature>
<dbReference type="Proteomes" id="UP000611629">
    <property type="component" value="Unassembled WGS sequence"/>
</dbReference>
<gene>
    <name evidence="2" type="ORF">HZF24_08395</name>
</gene>
<proteinExistence type="predicted"/>
<feature type="transmembrane region" description="Helical" evidence="1">
    <location>
        <begin position="193"/>
        <end position="209"/>
    </location>
</feature>
<evidence type="ECO:0000313" key="2">
    <source>
        <dbReference type="EMBL" id="NYB74162.1"/>
    </source>
</evidence>
<dbReference type="Gene3D" id="1.10.1900.10">
    <property type="entry name" value="c-terminal domain of poly(a) binding protein"/>
    <property type="match status" value="1"/>
</dbReference>
<keyword evidence="1" id="KW-1133">Transmembrane helix</keyword>
<sequence length="228" mass="26099">MFMNEMLLLKKENEVQIKTLRDDDVQTIKDIMKGMSIFKVNSYDAQVIKRDLIGMAQEFELRNKTLHDAIGSDVKGFAQDIIKNSGGPCKYEIFLGFLLKLSGYFFGWFLVLAVGAYSGNFIWNADPIMIVFYFTMVILSFITEGLINPVFSMEKGFKKEIGSIIPIALFLSVSIMFYFMYDKQNIREINAGYIVITSGISYLIVKYLNTKNINKLASNKKNFIQDLN</sequence>
<evidence type="ECO:0000256" key="1">
    <source>
        <dbReference type="SAM" id="Phobius"/>
    </source>
</evidence>
<protein>
    <submittedName>
        <fullName evidence="2">Uncharacterized protein</fullName>
    </submittedName>
</protein>
<organism evidence="2 3">
    <name type="scientific">Sedimentibacter hydroxybenzoicus DSM 7310</name>
    <dbReference type="NCBI Taxonomy" id="1123245"/>
    <lineage>
        <taxon>Bacteria</taxon>
        <taxon>Bacillati</taxon>
        <taxon>Bacillota</taxon>
        <taxon>Tissierellia</taxon>
        <taxon>Sedimentibacter</taxon>
    </lineage>
</organism>
<name>A0A974BK01_SEDHY</name>
<keyword evidence="1" id="KW-0812">Transmembrane</keyword>
<dbReference type="EMBL" id="JACBNQ010000007">
    <property type="protein sequence ID" value="NYB74162.1"/>
    <property type="molecule type" value="Genomic_DNA"/>
</dbReference>
<keyword evidence="3" id="KW-1185">Reference proteome</keyword>